<organism evidence="1 2">
    <name type="scientific">Paramuricea clavata</name>
    <name type="common">Red gorgonian</name>
    <name type="synonym">Violescent sea-whip</name>
    <dbReference type="NCBI Taxonomy" id="317549"/>
    <lineage>
        <taxon>Eukaryota</taxon>
        <taxon>Metazoa</taxon>
        <taxon>Cnidaria</taxon>
        <taxon>Anthozoa</taxon>
        <taxon>Octocorallia</taxon>
        <taxon>Malacalcyonacea</taxon>
        <taxon>Plexauridae</taxon>
        <taxon>Paramuricea</taxon>
    </lineage>
</organism>
<reference evidence="1" key="1">
    <citation type="submission" date="2020-04" db="EMBL/GenBank/DDBJ databases">
        <authorList>
            <person name="Alioto T."/>
            <person name="Alioto T."/>
            <person name="Gomez Garrido J."/>
        </authorList>
    </citation>
    <scope>NUCLEOTIDE SEQUENCE</scope>
    <source>
        <strain evidence="1">A484AB</strain>
    </source>
</reference>
<dbReference type="OrthoDB" id="10037925at2759"/>
<comment type="caution">
    <text evidence="1">The sequence shown here is derived from an EMBL/GenBank/DDBJ whole genome shotgun (WGS) entry which is preliminary data.</text>
</comment>
<dbReference type="PANTHER" id="PTHR31424">
    <property type="entry name" value="PROTEIN CBG23806"/>
    <property type="match status" value="1"/>
</dbReference>
<accession>A0A6S7KCF4</accession>
<name>A0A6S7KCF4_PARCT</name>
<protein>
    <submittedName>
        <fullName evidence="1">Uncharacterized protein</fullName>
    </submittedName>
</protein>
<dbReference type="AlphaFoldDB" id="A0A6S7KCF4"/>
<dbReference type="Proteomes" id="UP001152795">
    <property type="component" value="Unassembled WGS sequence"/>
</dbReference>
<dbReference type="EMBL" id="CACRXK020028336">
    <property type="protein sequence ID" value="CAB4041448.1"/>
    <property type="molecule type" value="Genomic_DNA"/>
</dbReference>
<evidence type="ECO:0000313" key="2">
    <source>
        <dbReference type="Proteomes" id="UP001152795"/>
    </source>
</evidence>
<dbReference type="PANTHER" id="PTHR31424:SF3">
    <property type="entry name" value="RING-TYPE DOMAIN-CONTAINING PROTEIN"/>
    <property type="match status" value="1"/>
</dbReference>
<gene>
    <name evidence="1" type="ORF">PACLA_8A040886</name>
</gene>
<sequence length="419" mass="47512">MSDIPISDPNLQRKLSIESLSLAYAKKSAVKEVIFAVSIPYPLLKAWYNIVSTSNYTGKFAYTELLESCIPGHSFAITSEEAVRLHVNESLRKLASQVNADYGRSRGRKRKDLESRAKKFHILDGKTVSVAEMKHKTKIAHDRQKGVEISGLQAKNEDLQAKNEDLQASNEDLQVKNEDLEAKNEGLQAKNEELLNYIAQLENEFSYNGKGISEVQKKSRLLKTFMSRAEVALWFANSYGLKVESLTVCEIKSGTEHKLNIENANSRNSHTHGFENLSKEDQEKVEKVLFLLEDSFYHELTMLENDLPKSYLVKQRRDQLNKLCRLSSTPGEEEGSQFRLKDILTDKMRDFISCPPERSNNEQCIKVKISGDGAQMTRNSNFILMSFSLLQSSEDVMAACGNHTIAIVKSKEDYDVLKR</sequence>
<keyword evidence="2" id="KW-1185">Reference proteome</keyword>
<proteinExistence type="predicted"/>
<evidence type="ECO:0000313" key="1">
    <source>
        <dbReference type="EMBL" id="CAB4041448.1"/>
    </source>
</evidence>